<evidence type="ECO:0000313" key="4">
    <source>
        <dbReference type="EMBL" id="VVA98926.1"/>
    </source>
</evidence>
<evidence type="ECO:0000313" key="5">
    <source>
        <dbReference type="Proteomes" id="UP000489600"/>
    </source>
</evidence>
<organism evidence="4 5">
    <name type="scientific">Arabis nemorensis</name>
    <dbReference type="NCBI Taxonomy" id="586526"/>
    <lineage>
        <taxon>Eukaryota</taxon>
        <taxon>Viridiplantae</taxon>
        <taxon>Streptophyta</taxon>
        <taxon>Embryophyta</taxon>
        <taxon>Tracheophyta</taxon>
        <taxon>Spermatophyta</taxon>
        <taxon>Magnoliopsida</taxon>
        <taxon>eudicotyledons</taxon>
        <taxon>Gunneridae</taxon>
        <taxon>Pentapetalae</taxon>
        <taxon>rosids</taxon>
        <taxon>malvids</taxon>
        <taxon>Brassicales</taxon>
        <taxon>Brassicaceae</taxon>
        <taxon>Arabideae</taxon>
        <taxon>Arabis</taxon>
    </lineage>
</organism>
<accession>A0A565BDL5</accession>
<dbReference type="SUPFAM" id="SSF57756">
    <property type="entry name" value="Retrovirus zinc finger-like domains"/>
    <property type="match status" value="1"/>
</dbReference>
<feature type="domain" description="CCHC-type" evidence="3">
    <location>
        <begin position="248"/>
        <end position="261"/>
    </location>
</feature>
<dbReference type="Gene3D" id="4.10.60.10">
    <property type="entry name" value="Zinc finger, CCHC-type"/>
    <property type="match status" value="1"/>
</dbReference>
<gene>
    <name evidence="4" type="ORF">ANE_LOCUS9371</name>
</gene>
<dbReference type="GO" id="GO:0003676">
    <property type="term" value="F:nucleic acid binding"/>
    <property type="evidence" value="ECO:0007669"/>
    <property type="project" value="InterPro"/>
</dbReference>
<dbReference type="GO" id="GO:0008270">
    <property type="term" value="F:zinc ion binding"/>
    <property type="evidence" value="ECO:0007669"/>
    <property type="project" value="UniProtKB-KW"/>
</dbReference>
<dbReference type="EMBL" id="CABITT030000003">
    <property type="protein sequence ID" value="VVA98926.1"/>
    <property type="molecule type" value="Genomic_DNA"/>
</dbReference>
<name>A0A565BDL5_9BRAS</name>
<evidence type="ECO:0000256" key="2">
    <source>
        <dbReference type="SAM" id="MobiDB-lite"/>
    </source>
</evidence>
<dbReference type="SMART" id="SM00343">
    <property type="entry name" value="ZnF_C2HC"/>
    <property type="match status" value="1"/>
</dbReference>
<dbReference type="InterPro" id="IPR036875">
    <property type="entry name" value="Znf_CCHC_sf"/>
</dbReference>
<keyword evidence="1" id="KW-0862">Zinc</keyword>
<evidence type="ECO:0000256" key="1">
    <source>
        <dbReference type="PROSITE-ProRule" id="PRU00047"/>
    </source>
</evidence>
<dbReference type="PANTHER" id="PTHR35317:SF35">
    <property type="entry name" value="DUF4219 DOMAIN-CONTAINING PROTEIN"/>
    <property type="match status" value="1"/>
</dbReference>
<proteinExistence type="predicted"/>
<dbReference type="OrthoDB" id="1051559at2759"/>
<keyword evidence="5" id="KW-1185">Reference proteome</keyword>
<dbReference type="InterPro" id="IPR001878">
    <property type="entry name" value="Znf_CCHC"/>
</dbReference>
<feature type="region of interest" description="Disordered" evidence="2">
    <location>
        <begin position="218"/>
        <end position="238"/>
    </location>
</feature>
<protein>
    <recommendedName>
        <fullName evidence="3">CCHC-type domain-containing protein</fullName>
    </recommendedName>
</protein>
<keyword evidence="1" id="KW-0479">Metal-binding</keyword>
<dbReference type="AlphaFoldDB" id="A0A565BDL5"/>
<dbReference type="Pfam" id="PF14223">
    <property type="entry name" value="Retrotran_gag_2"/>
    <property type="match status" value="1"/>
</dbReference>
<dbReference type="Pfam" id="PF00098">
    <property type="entry name" value="zf-CCHC"/>
    <property type="match status" value="1"/>
</dbReference>
<dbReference type="PROSITE" id="PS50158">
    <property type="entry name" value="ZF_CCHC"/>
    <property type="match status" value="1"/>
</dbReference>
<dbReference type="PANTHER" id="PTHR35317">
    <property type="entry name" value="OS04G0629600 PROTEIN"/>
    <property type="match status" value="1"/>
</dbReference>
<evidence type="ECO:0000259" key="3">
    <source>
        <dbReference type="PROSITE" id="PS50158"/>
    </source>
</evidence>
<dbReference type="Proteomes" id="UP000489600">
    <property type="component" value="Unassembled WGS sequence"/>
</dbReference>
<sequence>MAAPNIPDAVSDDLNYEEWAPTAKATLTEEGLWDIVENGVSPDPSKIPELSATIQAEQLSRWRDLVVKDTKAIQILQSSLTDSAFRKTISASSAKEVWDLLEKGNEEAKLRRLENKFEQLSMGERESVDSYFDRVTEIVEKLRRLKIEKSDYEVIKKVLATLSGSYDGVAPVLEELMDVHKMTFKSLVEFFHRYDSITEEDVHLMLKANRLKWEAQNKNNHNQNQEDRISTSAKWSGPKQFRRNKGVCFECGEKGHKARDCNGKNQQPAATEARKRGECVVRDRTGAVFGETMWDERGLSLRLQGSNFSYKQRYCEIMYVGKEATNKRSYVEGIETEGSVT</sequence>
<comment type="caution">
    <text evidence="4">The sequence shown here is derived from an EMBL/GenBank/DDBJ whole genome shotgun (WGS) entry which is preliminary data.</text>
</comment>
<reference evidence="4" key="1">
    <citation type="submission" date="2019-07" db="EMBL/GenBank/DDBJ databases">
        <authorList>
            <person name="Dittberner H."/>
        </authorList>
    </citation>
    <scope>NUCLEOTIDE SEQUENCE [LARGE SCALE GENOMIC DNA]</scope>
</reference>
<keyword evidence="1" id="KW-0863">Zinc-finger</keyword>